<dbReference type="PANTHER" id="PTHR22716">
    <property type="entry name" value="ETS CLASS TRANSCRIPTION FACTOR-RELATED-RELATED"/>
    <property type="match status" value="1"/>
</dbReference>
<dbReference type="Proteomes" id="UP001152747">
    <property type="component" value="Unassembled WGS sequence"/>
</dbReference>
<sequence length="403" mass="47304">MEPDQEKENEAVYCDACKTRKPEEKLISIKENPEKLTILTGWVMCSSLGLQESTRLYNTPCEMFTCLEHLKLSEQVLSKILNGYSDYFIKKNTLLYEIAVEIRRSPISIASYRKGVKSVFGKMENRAELFEESRKRKVLTRNSHRSAGKEQPDYIKRQEKVNQLKCGICASKNISDLRKIALGNDKLMLLIGMVLEEQIEEDEARNQFSIDSQFFACQEHVDKAQEKVSHTDCFNTYMYIQSINKFDGFSIKSAWKCYQHFAAKYQSSPISREPQFDKNSHNFIVIQRCHICNVARIDDRFARSKREDFRRIFEIFPEKIKKSRNDLMENIGEHEILLYCPKHLRIQNAPPVFEKPDAEDETEKENEPEFFEFDDSWRDVLSEHSYCKNSASKIEEEEEKIKV</sequence>
<evidence type="ECO:0000313" key="3">
    <source>
        <dbReference type="Proteomes" id="UP001152747"/>
    </source>
</evidence>
<evidence type="ECO:0000313" key="2">
    <source>
        <dbReference type="EMBL" id="CAI5447744.1"/>
    </source>
</evidence>
<accession>A0A9P1N2Q5</accession>
<dbReference type="AlphaFoldDB" id="A0A9P1N2Q5"/>
<dbReference type="InterPro" id="IPR040129">
    <property type="entry name" value="Lin-15B-like"/>
</dbReference>
<reference evidence="2" key="1">
    <citation type="submission" date="2022-11" db="EMBL/GenBank/DDBJ databases">
        <authorList>
            <person name="Kikuchi T."/>
        </authorList>
    </citation>
    <scope>NUCLEOTIDE SEQUENCE</scope>
    <source>
        <strain evidence="2">PS1010</strain>
    </source>
</reference>
<evidence type="ECO:0000259" key="1">
    <source>
        <dbReference type="Pfam" id="PF25375"/>
    </source>
</evidence>
<dbReference type="GO" id="GO:0040027">
    <property type="term" value="P:negative regulation of vulval development"/>
    <property type="evidence" value="ECO:0007669"/>
    <property type="project" value="InterPro"/>
</dbReference>
<proteinExistence type="predicted"/>
<keyword evidence="3" id="KW-1185">Reference proteome</keyword>
<dbReference type="Pfam" id="PF25375">
    <property type="entry name" value="Lin-15B"/>
    <property type="match status" value="1"/>
</dbReference>
<organism evidence="2 3">
    <name type="scientific">Caenorhabditis angaria</name>
    <dbReference type="NCBI Taxonomy" id="860376"/>
    <lineage>
        <taxon>Eukaryota</taxon>
        <taxon>Metazoa</taxon>
        <taxon>Ecdysozoa</taxon>
        <taxon>Nematoda</taxon>
        <taxon>Chromadorea</taxon>
        <taxon>Rhabditida</taxon>
        <taxon>Rhabditina</taxon>
        <taxon>Rhabditomorpha</taxon>
        <taxon>Rhabditoidea</taxon>
        <taxon>Rhabditidae</taxon>
        <taxon>Peloderinae</taxon>
        <taxon>Caenorhabditis</taxon>
    </lineage>
</organism>
<feature type="domain" description="Lin-15A/B-like" evidence="1">
    <location>
        <begin position="165"/>
        <end position="257"/>
    </location>
</feature>
<dbReference type="InterPro" id="IPR057432">
    <property type="entry name" value="Lin-15A/B-like_dom"/>
</dbReference>
<protein>
    <recommendedName>
        <fullName evidence="1">Lin-15A/B-like domain-containing protein</fullName>
    </recommendedName>
</protein>
<name>A0A9P1N2Q5_9PELO</name>
<gene>
    <name evidence="2" type="ORF">CAMP_LOCUS10381</name>
</gene>
<comment type="caution">
    <text evidence="2">The sequence shown here is derived from an EMBL/GenBank/DDBJ whole genome shotgun (WGS) entry which is preliminary data.</text>
</comment>
<dbReference type="EMBL" id="CANHGI010000004">
    <property type="protein sequence ID" value="CAI5447744.1"/>
    <property type="molecule type" value="Genomic_DNA"/>
</dbReference>